<evidence type="ECO:0000256" key="1">
    <source>
        <dbReference type="SAM" id="Coils"/>
    </source>
</evidence>
<reference evidence="4" key="1">
    <citation type="journal article" date="2019" name="Int. J. Syst. Evol. Microbiol.">
        <title>The Global Catalogue of Microorganisms (GCM) 10K type strain sequencing project: providing services to taxonomists for standard genome sequencing and annotation.</title>
        <authorList>
            <consortium name="The Broad Institute Genomics Platform"/>
            <consortium name="The Broad Institute Genome Sequencing Center for Infectious Disease"/>
            <person name="Wu L."/>
            <person name="Ma J."/>
        </authorList>
    </citation>
    <scope>NUCLEOTIDE SEQUENCE [LARGE SCALE GENOMIC DNA]</scope>
    <source>
        <strain evidence="4">CGMCC 1.12295</strain>
    </source>
</reference>
<keyword evidence="4" id="KW-1185">Reference proteome</keyword>
<dbReference type="InterPro" id="IPR007060">
    <property type="entry name" value="FtsL/DivIC"/>
</dbReference>
<proteinExistence type="predicted"/>
<dbReference type="InterPro" id="IPR039076">
    <property type="entry name" value="DivIC"/>
</dbReference>
<accession>A0ABW4KHJ7</accession>
<gene>
    <name evidence="3" type="ORF">ACFSCZ_07060</name>
</gene>
<dbReference type="RefSeq" id="WP_380773127.1">
    <property type="nucleotide sequence ID" value="NZ_JBHUEO010000014.1"/>
</dbReference>
<dbReference type="PANTHER" id="PTHR40027:SF1">
    <property type="entry name" value="CELL DIVISION PROTEIN DIVIC"/>
    <property type="match status" value="1"/>
</dbReference>
<keyword evidence="2" id="KW-0812">Transmembrane</keyword>
<sequence length="135" mass="15647">MGAKPGRTVTTLENNYTIEQEIAARSAARRKKLLIRRLSVFFVFSLLVCTLLISTLVSREAALKAKETEKAKAEERLTELEKQQLRLENEIVKLNDDEYIAKLARSEYFLSDKGEIIFNIPKEKEKEKKEEKEKD</sequence>
<dbReference type="Pfam" id="PF04977">
    <property type="entry name" value="DivIC"/>
    <property type="match status" value="1"/>
</dbReference>
<dbReference type="Proteomes" id="UP001597301">
    <property type="component" value="Unassembled WGS sequence"/>
</dbReference>
<dbReference type="EMBL" id="JBHUEO010000014">
    <property type="protein sequence ID" value="MFD1706512.1"/>
    <property type="molecule type" value="Genomic_DNA"/>
</dbReference>
<keyword evidence="1" id="KW-0175">Coiled coil</keyword>
<name>A0ABW4KHJ7_9BACI</name>
<evidence type="ECO:0000313" key="3">
    <source>
        <dbReference type="EMBL" id="MFD1706512.1"/>
    </source>
</evidence>
<feature type="coiled-coil region" evidence="1">
    <location>
        <begin position="56"/>
        <end position="97"/>
    </location>
</feature>
<keyword evidence="2" id="KW-0472">Membrane</keyword>
<organism evidence="3 4">
    <name type="scientific">Siminovitchia sediminis</name>
    <dbReference type="NCBI Taxonomy" id="1274353"/>
    <lineage>
        <taxon>Bacteria</taxon>
        <taxon>Bacillati</taxon>
        <taxon>Bacillota</taxon>
        <taxon>Bacilli</taxon>
        <taxon>Bacillales</taxon>
        <taxon>Bacillaceae</taxon>
        <taxon>Siminovitchia</taxon>
    </lineage>
</organism>
<dbReference type="PANTHER" id="PTHR40027">
    <property type="entry name" value="CELL DIVISION PROTEIN DIVIC"/>
    <property type="match status" value="1"/>
</dbReference>
<keyword evidence="2" id="KW-1133">Transmembrane helix</keyword>
<evidence type="ECO:0000256" key="2">
    <source>
        <dbReference type="SAM" id="Phobius"/>
    </source>
</evidence>
<protein>
    <submittedName>
        <fullName evidence="3">Septum formation initiator family protein</fullName>
    </submittedName>
</protein>
<feature type="transmembrane region" description="Helical" evidence="2">
    <location>
        <begin position="38"/>
        <end position="57"/>
    </location>
</feature>
<comment type="caution">
    <text evidence="3">The sequence shown here is derived from an EMBL/GenBank/DDBJ whole genome shotgun (WGS) entry which is preliminary data.</text>
</comment>
<evidence type="ECO:0000313" key="4">
    <source>
        <dbReference type="Proteomes" id="UP001597301"/>
    </source>
</evidence>